<dbReference type="InterPro" id="IPR024529">
    <property type="entry name" value="ECF_trnsprt_substrate-spec"/>
</dbReference>
<feature type="transmembrane region" description="Helical" evidence="9">
    <location>
        <begin position="39"/>
        <end position="63"/>
    </location>
</feature>
<comment type="function">
    <text evidence="8">Probably a riboflavin-binding protein that interacts with the energy-coupling factor (ECF) ABC-transporter complex.</text>
</comment>
<evidence type="ECO:0000256" key="8">
    <source>
        <dbReference type="PIRNR" id="PIRNR037778"/>
    </source>
</evidence>
<keyword evidence="7 8" id="KW-0472">Membrane</keyword>
<dbReference type="PIRSF" id="PIRSF037778">
    <property type="entry name" value="UCP037778_transp_RibU"/>
    <property type="match status" value="1"/>
</dbReference>
<evidence type="ECO:0000256" key="7">
    <source>
        <dbReference type="ARBA" id="ARBA00023136"/>
    </source>
</evidence>
<dbReference type="Proteomes" id="UP000030019">
    <property type="component" value="Unassembled WGS sequence"/>
</dbReference>
<accession>A0A0A0DI39</accession>
<dbReference type="GO" id="GO:0032217">
    <property type="term" value="F:riboflavin transmembrane transporter activity"/>
    <property type="evidence" value="ECO:0007669"/>
    <property type="project" value="UniProtKB-UniRule"/>
</dbReference>
<feature type="transmembrane region" description="Helical" evidence="9">
    <location>
        <begin position="75"/>
        <end position="96"/>
    </location>
</feature>
<keyword evidence="3 8" id="KW-0813">Transport</keyword>
<protein>
    <recommendedName>
        <fullName evidence="8">Riboflavin transporter</fullName>
    </recommendedName>
</protein>
<sequence length="185" mass="20717">MTNTRKMATVAVLAALSFLLMFYQIPLIAEFLKLDFSIIPILLALVLLDFKSSVAVLLIRSVLKLALNGHGVETLIGMPINIAAILVFVIFFALFWEKKRDLTSYLLASFLGTLGLTASMLVLNAFYAIPLYARFANFDIGQVFGVGKYLLTMIVPFNLLEGVIWAVAFWLIYTLLTPVLKRYEK</sequence>
<evidence type="ECO:0000256" key="4">
    <source>
        <dbReference type="ARBA" id="ARBA00022475"/>
    </source>
</evidence>
<keyword evidence="4 8" id="KW-1003">Cell membrane</keyword>
<evidence type="ECO:0000256" key="2">
    <source>
        <dbReference type="ARBA" id="ARBA00005540"/>
    </source>
</evidence>
<evidence type="ECO:0000256" key="9">
    <source>
        <dbReference type="SAM" id="Phobius"/>
    </source>
</evidence>
<dbReference type="Gene3D" id="1.10.1760.20">
    <property type="match status" value="1"/>
</dbReference>
<evidence type="ECO:0000256" key="1">
    <source>
        <dbReference type="ARBA" id="ARBA00004651"/>
    </source>
</evidence>
<proteinExistence type="inferred from homology"/>
<dbReference type="AlphaFoldDB" id="A0A0A0DI39"/>
<dbReference type="PATRIC" id="fig|176090.4.peg.612"/>
<comment type="caution">
    <text evidence="10">The sequence shown here is derived from an EMBL/GenBank/DDBJ whole genome shotgun (WGS) entry which is preliminary data.</text>
</comment>
<gene>
    <name evidence="10" type="ORF">SSIN_0617</name>
</gene>
<evidence type="ECO:0000256" key="6">
    <source>
        <dbReference type="ARBA" id="ARBA00022989"/>
    </source>
</evidence>
<reference evidence="10 11" key="1">
    <citation type="submission" date="2014-06" db="EMBL/GenBank/DDBJ databases">
        <authorList>
            <person name="Teng J.L."/>
            <person name="Huang Y."/>
            <person name="Tse H."/>
            <person name="Lau S.K."/>
            <person name="Woo P.C."/>
        </authorList>
    </citation>
    <scope>NUCLEOTIDE SEQUENCE [LARGE SCALE GENOMIC DNA]</scope>
    <source>
        <strain evidence="10 11">HKU4</strain>
    </source>
</reference>
<evidence type="ECO:0000313" key="10">
    <source>
        <dbReference type="EMBL" id="KGM37563.1"/>
    </source>
</evidence>
<dbReference type="STRING" id="176090.SSIN_0617"/>
<evidence type="ECO:0000256" key="5">
    <source>
        <dbReference type="ARBA" id="ARBA00022692"/>
    </source>
</evidence>
<dbReference type="eggNOG" id="COG3601">
    <property type="taxonomic scope" value="Bacteria"/>
</dbReference>
<dbReference type="InterPro" id="IPR025720">
    <property type="entry name" value="RibU"/>
</dbReference>
<evidence type="ECO:0000313" key="11">
    <source>
        <dbReference type="Proteomes" id="UP000030019"/>
    </source>
</evidence>
<comment type="similarity">
    <text evidence="2 8">Belongs to the prokaryotic riboflavin transporter (P-RFT) (TC 2.A.87) family.</text>
</comment>
<keyword evidence="11" id="KW-1185">Reference proteome</keyword>
<keyword evidence="5 9" id="KW-0812">Transmembrane</keyword>
<dbReference type="Pfam" id="PF12822">
    <property type="entry name" value="ECF_trnsprt"/>
    <property type="match status" value="1"/>
</dbReference>
<dbReference type="RefSeq" id="WP_037615562.1">
    <property type="nucleotide sequence ID" value="NZ_JASKOR010000002.1"/>
</dbReference>
<organism evidence="10 11">
    <name type="scientific">Streptococcus sinensis</name>
    <dbReference type="NCBI Taxonomy" id="176090"/>
    <lineage>
        <taxon>Bacteria</taxon>
        <taxon>Bacillati</taxon>
        <taxon>Bacillota</taxon>
        <taxon>Bacilli</taxon>
        <taxon>Lactobacillales</taxon>
        <taxon>Streptococcaceae</taxon>
        <taxon>Streptococcus</taxon>
    </lineage>
</organism>
<feature type="transmembrane region" description="Helical" evidence="9">
    <location>
        <begin position="102"/>
        <end position="123"/>
    </location>
</feature>
<dbReference type="PANTHER" id="PTHR38438">
    <property type="entry name" value="RIBOFLAVIN TRANSPORTER RIBU"/>
    <property type="match status" value="1"/>
</dbReference>
<dbReference type="GO" id="GO:0005886">
    <property type="term" value="C:plasma membrane"/>
    <property type="evidence" value="ECO:0007669"/>
    <property type="project" value="UniProtKB-SubCell"/>
</dbReference>
<name>A0A0A0DI39_9STRE</name>
<keyword evidence="6 9" id="KW-1133">Transmembrane helix</keyword>
<comment type="subcellular location">
    <subcellularLocation>
        <location evidence="1">Cell membrane</location>
        <topology evidence="1">Multi-pass membrane protein</topology>
    </subcellularLocation>
</comment>
<dbReference type="PANTHER" id="PTHR38438:SF1">
    <property type="entry name" value="RIBOFLAVIN TRANSPORTER RIBU"/>
    <property type="match status" value="1"/>
</dbReference>
<dbReference type="EMBL" id="JPEN01000045">
    <property type="protein sequence ID" value="KGM37563.1"/>
    <property type="molecule type" value="Genomic_DNA"/>
</dbReference>
<evidence type="ECO:0000256" key="3">
    <source>
        <dbReference type="ARBA" id="ARBA00022448"/>
    </source>
</evidence>